<dbReference type="Proteomes" id="UP000216345">
    <property type="component" value="Unassembled WGS sequence"/>
</dbReference>
<evidence type="ECO:0000256" key="6">
    <source>
        <dbReference type="ARBA" id="ARBA00023136"/>
    </source>
</evidence>
<comment type="subcellular location">
    <subcellularLocation>
        <location evidence="1">Cell membrane</location>
        <topology evidence="1">Multi-pass membrane protein</topology>
    </subcellularLocation>
</comment>
<dbReference type="InterPro" id="IPR051907">
    <property type="entry name" value="DoxX-like_oxidoreductase"/>
</dbReference>
<evidence type="ECO:0000256" key="2">
    <source>
        <dbReference type="ARBA" id="ARBA00006679"/>
    </source>
</evidence>
<protein>
    <submittedName>
        <fullName evidence="8">DoxX family protein</fullName>
    </submittedName>
</protein>
<proteinExistence type="inferred from homology"/>
<evidence type="ECO:0000256" key="1">
    <source>
        <dbReference type="ARBA" id="ARBA00004651"/>
    </source>
</evidence>
<comment type="caution">
    <text evidence="8">The sequence shown here is derived from an EMBL/GenBank/DDBJ whole genome shotgun (WGS) entry which is preliminary data.</text>
</comment>
<sequence>MSSITPQSNGLATLVARVFLSILFILAGFSKLTAISGTAGYFAGLGLPVPTVTAVLVGLVEFVGGLAILVGFQTRISAAIVALFTIGATLVAHMNFAEGMNAMMAQKNLAIAGGLILLALQGAGSISIDAKRG</sequence>
<reference evidence="8 9" key="1">
    <citation type="submission" date="2017-07" db="EMBL/GenBank/DDBJ databases">
        <title>Phylogenetic study on the rhizospheric bacterium Ochrobactrum sp. A44.</title>
        <authorList>
            <person name="Krzyzanowska D.M."/>
            <person name="Ossowicki A."/>
            <person name="Rajewska M."/>
            <person name="Maciag T."/>
            <person name="Kaczynski Z."/>
            <person name="Czerwicka M."/>
            <person name="Jafra S."/>
        </authorList>
    </citation>
    <scope>NUCLEOTIDE SEQUENCE [LARGE SCALE GENOMIC DNA]</scope>
    <source>
        <strain evidence="8 9">PR17</strain>
    </source>
</reference>
<comment type="similarity">
    <text evidence="2">Belongs to the DoxX family.</text>
</comment>
<keyword evidence="9" id="KW-1185">Reference proteome</keyword>
<dbReference type="OrthoDB" id="9810206at2"/>
<evidence type="ECO:0000256" key="5">
    <source>
        <dbReference type="ARBA" id="ARBA00022989"/>
    </source>
</evidence>
<dbReference type="GO" id="GO:0005886">
    <property type="term" value="C:plasma membrane"/>
    <property type="evidence" value="ECO:0007669"/>
    <property type="project" value="UniProtKB-SubCell"/>
</dbReference>
<gene>
    <name evidence="8" type="ORF">CEV32_3228</name>
</gene>
<feature type="transmembrane region" description="Helical" evidence="7">
    <location>
        <begin position="12"/>
        <end position="29"/>
    </location>
</feature>
<dbReference type="EMBL" id="NNRK01000012">
    <property type="protein sequence ID" value="OYR18432.1"/>
    <property type="molecule type" value="Genomic_DNA"/>
</dbReference>
<name>A0A256FU73_9HYPH</name>
<feature type="transmembrane region" description="Helical" evidence="7">
    <location>
        <begin position="41"/>
        <end position="70"/>
    </location>
</feature>
<evidence type="ECO:0000313" key="8">
    <source>
        <dbReference type="EMBL" id="OYR18432.1"/>
    </source>
</evidence>
<keyword evidence="3" id="KW-1003">Cell membrane</keyword>
<keyword evidence="6 7" id="KW-0472">Membrane</keyword>
<keyword evidence="4 7" id="KW-0812">Transmembrane</keyword>
<evidence type="ECO:0000256" key="7">
    <source>
        <dbReference type="SAM" id="Phobius"/>
    </source>
</evidence>
<dbReference type="Pfam" id="PF07681">
    <property type="entry name" value="DoxX"/>
    <property type="match status" value="1"/>
</dbReference>
<dbReference type="PANTHER" id="PTHR33452:SF1">
    <property type="entry name" value="INNER MEMBRANE PROTEIN YPHA-RELATED"/>
    <property type="match status" value="1"/>
</dbReference>
<dbReference type="eggNOG" id="COG2259">
    <property type="taxonomic scope" value="Bacteria"/>
</dbReference>
<evidence type="ECO:0000313" key="9">
    <source>
        <dbReference type="Proteomes" id="UP000216345"/>
    </source>
</evidence>
<feature type="transmembrane region" description="Helical" evidence="7">
    <location>
        <begin position="109"/>
        <end position="128"/>
    </location>
</feature>
<dbReference type="InterPro" id="IPR032808">
    <property type="entry name" value="DoxX"/>
</dbReference>
<dbReference type="AlphaFoldDB" id="A0A256FU73"/>
<evidence type="ECO:0000256" key="4">
    <source>
        <dbReference type="ARBA" id="ARBA00022692"/>
    </source>
</evidence>
<feature type="transmembrane region" description="Helical" evidence="7">
    <location>
        <begin position="76"/>
        <end position="97"/>
    </location>
</feature>
<evidence type="ECO:0000256" key="3">
    <source>
        <dbReference type="ARBA" id="ARBA00022475"/>
    </source>
</evidence>
<organism evidence="8 9">
    <name type="scientific">Brucella rhizosphaerae</name>
    <dbReference type="NCBI Taxonomy" id="571254"/>
    <lineage>
        <taxon>Bacteria</taxon>
        <taxon>Pseudomonadati</taxon>
        <taxon>Pseudomonadota</taxon>
        <taxon>Alphaproteobacteria</taxon>
        <taxon>Hyphomicrobiales</taxon>
        <taxon>Brucellaceae</taxon>
        <taxon>Brucella/Ochrobactrum group</taxon>
        <taxon>Brucella</taxon>
    </lineage>
</organism>
<dbReference type="PANTHER" id="PTHR33452">
    <property type="entry name" value="OXIDOREDUCTASE CATD-RELATED"/>
    <property type="match status" value="1"/>
</dbReference>
<dbReference type="RefSeq" id="WP_094573640.1">
    <property type="nucleotide sequence ID" value="NZ_JBHEEL010000010.1"/>
</dbReference>
<accession>A0A256FU73</accession>
<keyword evidence="5 7" id="KW-1133">Transmembrane helix</keyword>